<dbReference type="InterPro" id="IPR001810">
    <property type="entry name" value="F-box_dom"/>
</dbReference>
<sequence length="524" mass="60295">MPNSPNTTPFHHLLPPELLSQITTHLPTTSLPSFLLTSRHIYTILHPLYLHQKFQSYTLYPTSNSISAFLSKTRTSPFYRSHLKHLKISLQCPQFSRTQIKWLYTEYIRGRILPDGGLLPNLQPLLTASKNGVSGHENCKLSSSTTNLILILQTLENLQTVEFINNLEPIPFKDCIHDNEFNGITISELEKVREATNCSFSLEDFSLQKVVPWVFEGLYAAKRPLVRVLTTLSPLLDDLKWVPQSKGVGIPKFPEEEYAIEGYQNVLGGLRTLEMKVAGFIPGVWVDEEDVYPDRISGWFETLKGLEELVLSHDDDSRGYIRQNLPQKLFLVYPLRIDAVLPRLKKLKLRRCELQFDSLTTFLVKNGGSIRNLILEENEYYEPFGYPLPSTKKYGDSFKSYTQTSFSSLLTTLSNHLTISYFSLDIPGKPATEFRTELIYFSIQGRWNNPATLCEVRTNQDMVTMSVEDCLEYVRMVLRDAVEEFGKWKLRRGMNAKAIVRPTFLLREILVSNTNRRYLLEKHL</sequence>
<dbReference type="Pfam" id="PF00646">
    <property type="entry name" value="F-box"/>
    <property type="match status" value="1"/>
</dbReference>
<dbReference type="RefSeq" id="XP_067495088.1">
    <property type="nucleotide sequence ID" value="XM_067634734.1"/>
</dbReference>
<evidence type="ECO:0000313" key="2">
    <source>
        <dbReference type="EMBL" id="RVD89544.1"/>
    </source>
</evidence>
<dbReference type="VEuPathDB" id="FungiDB:DFL_000547"/>
<reference evidence="2 3" key="1">
    <citation type="submission" date="2019-01" db="EMBL/GenBank/DDBJ databases">
        <title>Intercellular communication is required for trap formation in the nematode-trapping fungus Duddingtonia flagrans.</title>
        <authorList>
            <person name="Youssar L."/>
            <person name="Wernet V."/>
            <person name="Hensel N."/>
            <person name="Hildebrandt H.-G."/>
            <person name="Fischer R."/>
        </authorList>
    </citation>
    <scope>NUCLEOTIDE SEQUENCE [LARGE SCALE GENOMIC DNA]</scope>
    <source>
        <strain evidence="2 3">CBS H-5679</strain>
    </source>
</reference>
<comment type="caution">
    <text evidence="2">The sequence shown here is derived from an EMBL/GenBank/DDBJ whole genome shotgun (WGS) entry which is preliminary data.</text>
</comment>
<dbReference type="SMART" id="SM00256">
    <property type="entry name" value="FBOX"/>
    <property type="match status" value="1"/>
</dbReference>
<dbReference type="Proteomes" id="UP000283090">
    <property type="component" value="Unassembled WGS sequence"/>
</dbReference>
<dbReference type="OrthoDB" id="10542235at2759"/>
<gene>
    <name evidence="2" type="ORF">DFL_000547</name>
</gene>
<organism evidence="2 3">
    <name type="scientific">Arthrobotrys flagrans</name>
    <name type="common">Nematode-trapping fungus</name>
    <name type="synonym">Trichothecium flagrans</name>
    <dbReference type="NCBI Taxonomy" id="97331"/>
    <lineage>
        <taxon>Eukaryota</taxon>
        <taxon>Fungi</taxon>
        <taxon>Dikarya</taxon>
        <taxon>Ascomycota</taxon>
        <taxon>Pezizomycotina</taxon>
        <taxon>Orbiliomycetes</taxon>
        <taxon>Orbiliales</taxon>
        <taxon>Orbiliaceae</taxon>
        <taxon>Arthrobotrys</taxon>
    </lineage>
</organism>
<keyword evidence="3" id="KW-1185">Reference proteome</keyword>
<dbReference type="GeneID" id="93582858"/>
<name>A0A437AE89_ARTFL</name>
<evidence type="ECO:0000313" key="3">
    <source>
        <dbReference type="Proteomes" id="UP000283090"/>
    </source>
</evidence>
<dbReference type="AlphaFoldDB" id="A0A437AE89"/>
<proteinExistence type="predicted"/>
<feature type="domain" description="F-box" evidence="1">
    <location>
        <begin position="14"/>
        <end position="54"/>
    </location>
</feature>
<accession>A0A437AE89</accession>
<dbReference type="EMBL" id="SAEB01000001">
    <property type="protein sequence ID" value="RVD89544.1"/>
    <property type="molecule type" value="Genomic_DNA"/>
</dbReference>
<evidence type="ECO:0000259" key="1">
    <source>
        <dbReference type="SMART" id="SM00256"/>
    </source>
</evidence>
<protein>
    <recommendedName>
        <fullName evidence="1">F-box domain-containing protein</fullName>
    </recommendedName>
</protein>